<evidence type="ECO:0000256" key="8">
    <source>
        <dbReference type="ARBA" id="ARBA00023136"/>
    </source>
</evidence>
<evidence type="ECO:0000313" key="14">
    <source>
        <dbReference type="Proteomes" id="UP000049979"/>
    </source>
</evidence>
<dbReference type="GO" id="GO:0050918">
    <property type="term" value="P:positive chemotaxis"/>
    <property type="evidence" value="ECO:0007669"/>
    <property type="project" value="TreeGrafter"/>
</dbReference>
<evidence type="ECO:0000256" key="3">
    <source>
        <dbReference type="ARBA" id="ARBA00011049"/>
    </source>
</evidence>
<keyword evidence="14" id="KW-1185">Reference proteome</keyword>
<proteinExistence type="inferred from homology"/>
<keyword evidence="8" id="KW-0472">Membrane</keyword>
<dbReference type="PANTHER" id="PTHR30034:SF6">
    <property type="entry name" value="YOP PROTEINS TRANSLOCATION PROTEIN Q"/>
    <property type="match status" value="1"/>
</dbReference>
<evidence type="ECO:0000256" key="10">
    <source>
        <dbReference type="NCBIfam" id="TIGR01397"/>
    </source>
</evidence>
<dbReference type="InterPro" id="IPR036429">
    <property type="entry name" value="SpoA-like_sf"/>
</dbReference>
<protein>
    <recommendedName>
        <fullName evidence="4 10">Flagellar motor switch protein FliM</fullName>
    </recommendedName>
</protein>
<dbReference type="RefSeq" id="WP_022046686.1">
    <property type="nucleotide sequence ID" value="NZ_CP173697.1"/>
</dbReference>
<keyword evidence="12" id="KW-0966">Cell projection</keyword>
<comment type="similarity">
    <text evidence="3">Belongs to the FliM family.</text>
</comment>
<evidence type="ECO:0000256" key="9">
    <source>
        <dbReference type="ARBA" id="ARBA00023143"/>
    </source>
</evidence>
<dbReference type="STRING" id="301302.ERS852420_02848"/>
<reference evidence="12" key="2">
    <citation type="submission" date="2015-05" db="EMBL/GenBank/DDBJ databases">
        <authorList>
            <person name="Wang D.B."/>
            <person name="Wang M."/>
        </authorList>
    </citation>
    <scope>NUCLEOTIDE SEQUENCE [LARGE SCALE GENOMIC DNA]</scope>
    <source>
        <strain evidence="12">M72</strain>
    </source>
</reference>
<dbReference type="PANTHER" id="PTHR30034">
    <property type="entry name" value="FLAGELLAR MOTOR SWITCH PROTEIN FLIM"/>
    <property type="match status" value="1"/>
</dbReference>
<dbReference type="SUPFAM" id="SSF103039">
    <property type="entry name" value="CheC-like"/>
    <property type="match status" value="1"/>
</dbReference>
<dbReference type="InterPro" id="IPR028976">
    <property type="entry name" value="CheC-like_sf"/>
</dbReference>
<evidence type="ECO:0000313" key="13">
    <source>
        <dbReference type="EMBL" id="MTR80314.1"/>
    </source>
</evidence>
<accession>A0A0M6WMZ7</accession>
<dbReference type="AlphaFoldDB" id="A0A0M6WMZ7"/>
<dbReference type="SUPFAM" id="SSF101801">
    <property type="entry name" value="Surface presentation of antigens (SPOA)"/>
    <property type="match status" value="1"/>
</dbReference>
<keyword evidence="12" id="KW-0969">Cilium</keyword>
<dbReference type="OrthoDB" id="9806941at2"/>
<keyword evidence="12" id="KW-0282">Flagellum</keyword>
<evidence type="ECO:0000256" key="4">
    <source>
        <dbReference type="ARBA" id="ARBA00021898"/>
    </source>
</evidence>
<dbReference type="GO" id="GO:0071978">
    <property type="term" value="P:bacterial-type flagellum-dependent swarming motility"/>
    <property type="evidence" value="ECO:0007669"/>
    <property type="project" value="TreeGrafter"/>
</dbReference>
<dbReference type="GO" id="GO:0003774">
    <property type="term" value="F:cytoskeletal motor activity"/>
    <property type="evidence" value="ECO:0007669"/>
    <property type="project" value="InterPro"/>
</dbReference>
<evidence type="ECO:0000256" key="6">
    <source>
        <dbReference type="ARBA" id="ARBA00022500"/>
    </source>
</evidence>
<feature type="domain" description="Flagellar motor switch protein FliN-like C-terminal" evidence="11">
    <location>
        <begin position="253"/>
        <end position="322"/>
    </location>
</feature>
<keyword evidence="7" id="KW-0283">Flagellar rotation</keyword>
<name>A0A0M6WMZ7_9FIRM</name>
<dbReference type="InterPro" id="IPR001689">
    <property type="entry name" value="Flag_FliM"/>
</dbReference>
<dbReference type="NCBIfam" id="TIGR01397">
    <property type="entry name" value="fliM_switch"/>
    <property type="match status" value="1"/>
</dbReference>
<dbReference type="Pfam" id="PF01052">
    <property type="entry name" value="FliMN_C"/>
    <property type="match status" value="1"/>
</dbReference>
<evidence type="ECO:0000256" key="2">
    <source>
        <dbReference type="ARBA" id="ARBA00004202"/>
    </source>
</evidence>
<dbReference type="GO" id="GO:0009425">
    <property type="term" value="C:bacterial-type flagellum basal body"/>
    <property type="evidence" value="ECO:0007669"/>
    <property type="project" value="UniProtKB-SubCell"/>
</dbReference>
<reference evidence="13 15" key="3">
    <citation type="journal article" date="2019" name="Nat. Med.">
        <title>A library of human gut bacterial isolates paired with longitudinal multiomics data enables mechanistic microbiome research.</title>
        <authorList>
            <person name="Poyet M."/>
            <person name="Groussin M."/>
            <person name="Gibbons S.M."/>
            <person name="Avila-Pacheco J."/>
            <person name="Jiang X."/>
            <person name="Kearney S.M."/>
            <person name="Perrotta A.R."/>
            <person name="Berdy B."/>
            <person name="Zhao S."/>
            <person name="Lieberman T.D."/>
            <person name="Swanson P.K."/>
            <person name="Smith M."/>
            <person name="Roesemann S."/>
            <person name="Alexander J.E."/>
            <person name="Rich S.A."/>
            <person name="Livny J."/>
            <person name="Vlamakis H."/>
            <person name="Clish C."/>
            <person name="Bullock K."/>
            <person name="Deik A."/>
            <person name="Scott J."/>
            <person name="Pierce K.A."/>
            <person name="Xavier R.J."/>
            <person name="Alm E.J."/>
        </authorList>
    </citation>
    <scope>NUCLEOTIDE SEQUENCE [LARGE SCALE GENOMIC DNA]</scope>
    <source>
        <strain evidence="13 15">BIOML-A1</strain>
    </source>
</reference>
<comment type="subcellular location">
    <subcellularLocation>
        <location evidence="1">Bacterial flagellum basal body</location>
    </subcellularLocation>
    <subcellularLocation>
        <location evidence="2">Cell membrane</location>
        <topology evidence="2">Peripheral membrane protein</topology>
    </subcellularLocation>
</comment>
<evidence type="ECO:0000256" key="5">
    <source>
        <dbReference type="ARBA" id="ARBA00022475"/>
    </source>
</evidence>
<evidence type="ECO:0000256" key="1">
    <source>
        <dbReference type="ARBA" id="ARBA00004117"/>
    </source>
</evidence>
<dbReference type="GO" id="GO:0005886">
    <property type="term" value="C:plasma membrane"/>
    <property type="evidence" value="ECO:0007669"/>
    <property type="project" value="UniProtKB-SubCell"/>
</dbReference>
<dbReference type="Pfam" id="PF02154">
    <property type="entry name" value="FliM"/>
    <property type="match status" value="1"/>
</dbReference>
<reference evidence="14" key="1">
    <citation type="submission" date="2015-05" db="EMBL/GenBank/DDBJ databases">
        <authorList>
            <consortium name="Pathogen Informatics"/>
        </authorList>
    </citation>
    <scope>NUCLEOTIDE SEQUENCE [LARGE SCALE GENOMIC DNA]</scope>
    <source>
        <strain evidence="14">M72</strain>
    </source>
</reference>
<organism evidence="12 14">
    <name type="scientific">Roseburia faecis</name>
    <dbReference type="NCBI Taxonomy" id="301302"/>
    <lineage>
        <taxon>Bacteria</taxon>
        <taxon>Bacillati</taxon>
        <taxon>Bacillota</taxon>
        <taxon>Clostridia</taxon>
        <taxon>Lachnospirales</taxon>
        <taxon>Lachnospiraceae</taxon>
        <taxon>Roseburia</taxon>
    </lineage>
</organism>
<keyword evidence="9" id="KW-0975">Bacterial flagellum</keyword>
<dbReference type="Proteomes" id="UP000049979">
    <property type="component" value="Unassembled WGS sequence"/>
</dbReference>
<keyword evidence="5" id="KW-1003">Cell membrane</keyword>
<dbReference type="EMBL" id="CVRR01000019">
    <property type="protein sequence ID" value="CRL38645.1"/>
    <property type="molecule type" value="Genomic_DNA"/>
</dbReference>
<sequence>MGDVLSQNEIDNLLAALSTGELDVDEIKDNNEKKVKEYDFARPSKFSKEHLRTMEMIFEHYGRLLSTNLPVYLRKNVQVEVVNSEAVTYSEFSNALSNPVLLGIVNFAPLKGNIILEMASNLGYAIVDRMLGGRGDPMDKVREFSEIELLIIERIMIVCVNLLREPWENVADIHPRLERIETNSQYAQIISPSEMIAIVTINLKIGEVEGLMNVCLPYLTLEDVIDKLNTKYWYSNLQNQDNTDYTESIETLIRRAQIPVKAVLGNSMISVNDFAMLQPGDIIRLDRKVEDELDIYVGNIRKFTALPGSSGDKYAVRVTSVIREEQ</sequence>
<gene>
    <name evidence="13" type="primary">fliM</name>
    <name evidence="13" type="ORF">GMD30_01040</name>
    <name evidence="12" type="ORF">M72_07341</name>
</gene>
<dbReference type="GeneID" id="99747986"/>
<dbReference type="InterPro" id="IPR001543">
    <property type="entry name" value="FliN-like_C"/>
</dbReference>
<dbReference type="Gene3D" id="3.40.1550.10">
    <property type="entry name" value="CheC-like"/>
    <property type="match status" value="1"/>
</dbReference>
<dbReference type="EMBL" id="WNAL01000001">
    <property type="protein sequence ID" value="MTR80314.1"/>
    <property type="molecule type" value="Genomic_DNA"/>
</dbReference>
<evidence type="ECO:0000259" key="11">
    <source>
        <dbReference type="Pfam" id="PF01052"/>
    </source>
</evidence>
<dbReference type="CDD" id="cd17908">
    <property type="entry name" value="FliM"/>
    <property type="match status" value="1"/>
</dbReference>
<evidence type="ECO:0000256" key="7">
    <source>
        <dbReference type="ARBA" id="ARBA00022779"/>
    </source>
</evidence>
<dbReference type="Gene3D" id="2.30.330.10">
    <property type="entry name" value="SpoA-like"/>
    <property type="match status" value="1"/>
</dbReference>
<dbReference type="PRINTS" id="PR00955">
    <property type="entry name" value="FLGMOTORFLIM"/>
</dbReference>
<keyword evidence="6" id="KW-0145">Chemotaxis</keyword>
<dbReference type="Proteomes" id="UP000446657">
    <property type="component" value="Unassembled WGS sequence"/>
</dbReference>
<evidence type="ECO:0000313" key="15">
    <source>
        <dbReference type="Proteomes" id="UP000446657"/>
    </source>
</evidence>
<evidence type="ECO:0000313" key="12">
    <source>
        <dbReference type="EMBL" id="CRL38645.1"/>
    </source>
</evidence>
<dbReference type="PIRSF" id="PIRSF002888">
    <property type="entry name" value="FliM"/>
    <property type="match status" value="1"/>
</dbReference>